<evidence type="ECO:0000256" key="4">
    <source>
        <dbReference type="ARBA" id="ARBA00022741"/>
    </source>
</evidence>
<dbReference type="STRING" id="1859457.BET10_03590"/>
<evidence type="ECO:0000256" key="2">
    <source>
        <dbReference type="ARBA" id="ARBA00022475"/>
    </source>
</evidence>
<evidence type="ECO:0000313" key="11">
    <source>
        <dbReference type="Proteomes" id="UP000179786"/>
    </source>
</evidence>
<accession>A0A1S1MUH8</accession>
<feature type="transmembrane region" description="Helical" evidence="8">
    <location>
        <begin position="20"/>
        <end position="39"/>
    </location>
</feature>
<keyword evidence="4" id="KW-0547">Nucleotide-binding</keyword>
<dbReference type="OrthoDB" id="6687647at2"/>
<proteinExistence type="predicted"/>
<comment type="caution">
    <text evidence="10">The sequence shown here is derived from an EMBL/GenBank/DDBJ whole genome shotgun (WGS) entry which is preliminary data.</text>
</comment>
<evidence type="ECO:0000256" key="1">
    <source>
        <dbReference type="ARBA" id="ARBA00004236"/>
    </source>
</evidence>
<evidence type="ECO:0000256" key="3">
    <source>
        <dbReference type="ARBA" id="ARBA00022692"/>
    </source>
</evidence>
<dbReference type="Proteomes" id="UP000179786">
    <property type="component" value="Unassembled WGS sequence"/>
</dbReference>
<keyword evidence="7 8" id="KW-0472">Membrane</keyword>
<feature type="transmembrane region" description="Helical" evidence="8">
    <location>
        <begin position="161"/>
        <end position="182"/>
    </location>
</feature>
<keyword evidence="2" id="KW-1003">Cell membrane</keyword>
<evidence type="ECO:0000256" key="6">
    <source>
        <dbReference type="ARBA" id="ARBA00023118"/>
    </source>
</evidence>
<dbReference type="RefSeq" id="WP_070983115.1">
    <property type="nucleotide sequence ID" value="NZ_MKJU01000006.1"/>
</dbReference>
<gene>
    <name evidence="10" type="ORF">BET10_03590</name>
</gene>
<dbReference type="AlphaFoldDB" id="A0A1S1MUH8"/>
<organism evidence="10 11">
    <name type="scientific">Pseudoalteromonas amylolytica</name>
    <dbReference type="NCBI Taxonomy" id="1859457"/>
    <lineage>
        <taxon>Bacteria</taxon>
        <taxon>Pseudomonadati</taxon>
        <taxon>Pseudomonadota</taxon>
        <taxon>Gammaproteobacteria</taxon>
        <taxon>Alteromonadales</taxon>
        <taxon>Pseudoalteromonadaceae</taxon>
        <taxon>Pseudoalteromonas</taxon>
    </lineage>
</organism>
<comment type="subcellular location">
    <subcellularLocation>
        <location evidence="1">Cell membrane</location>
    </subcellularLocation>
</comment>
<protein>
    <recommendedName>
        <fullName evidence="9">Pycsar effector protein domain-containing protein</fullName>
    </recommendedName>
</protein>
<feature type="domain" description="Pycsar effector protein" evidence="9">
    <location>
        <begin position="9"/>
        <end position="181"/>
    </location>
</feature>
<keyword evidence="3 8" id="KW-0812">Transmembrane</keyword>
<evidence type="ECO:0000256" key="7">
    <source>
        <dbReference type="ARBA" id="ARBA00023136"/>
    </source>
</evidence>
<dbReference type="EMBL" id="MKJU01000006">
    <property type="protein sequence ID" value="OHU92555.1"/>
    <property type="molecule type" value="Genomic_DNA"/>
</dbReference>
<evidence type="ECO:0000256" key="5">
    <source>
        <dbReference type="ARBA" id="ARBA00022989"/>
    </source>
</evidence>
<evidence type="ECO:0000256" key="8">
    <source>
        <dbReference type="SAM" id="Phobius"/>
    </source>
</evidence>
<name>A0A1S1MUH8_9GAMM</name>
<keyword evidence="5 8" id="KW-1133">Transmembrane helix</keyword>
<dbReference type="Pfam" id="PF18967">
    <property type="entry name" value="PycTM"/>
    <property type="match status" value="1"/>
</dbReference>
<evidence type="ECO:0000313" key="10">
    <source>
        <dbReference type="EMBL" id="OHU92555.1"/>
    </source>
</evidence>
<evidence type="ECO:0000259" key="9">
    <source>
        <dbReference type="Pfam" id="PF18967"/>
    </source>
</evidence>
<sequence length="187" mass="21398">MKESITSYLYQSVTDIQNTIRAFDVKLGFLFMVIFLPLVGLKDLVPQLQVLIDKSPYRVLLFASFVSWFFALYFLFLGVRPIHNPKESIKGDVPKGTFYAGGLYTFEGIDYFWNFPIKTNNDMDNFIKLLPQSDDAIHKELVFEIHKLAYIRDVKAKRTTACIYSVLVCGFISVLTIIFVTLKVGGI</sequence>
<feature type="transmembrane region" description="Helical" evidence="8">
    <location>
        <begin position="59"/>
        <end position="79"/>
    </location>
</feature>
<keyword evidence="6" id="KW-0051">Antiviral defense</keyword>
<dbReference type="InterPro" id="IPR043760">
    <property type="entry name" value="PycTM_dom"/>
</dbReference>
<reference evidence="10 11" key="1">
    <citation type="submission" date="2016-09" db="EMBL/GenBank/DDBJ databases">
        <title>Pseudoalteromonas amylolytica sp. nov., isolated from the surface seawater.</title>
        <authorList>
            <person name="Wu Y.-H."/>
            <person name="Cheng H."/>
            <person name="Jin X.-B."/>
            <person name="Wang C.-S."/>
            <person name="Xu X.-W."/>
        </authorList>
    </citation>
    <scope>NUCLEOTIDE SEQUENCE [LARGE SCALE GENOMIC DNA]</scope>
    <source>
        <strain evidence="10 11">JW1</strain>
    </source>
</reference>
<keyword evidence="11" id="KW-1185">Reference proteome</keyword>